<keyword evidence="4" id="KW-1185">Reference proteome</keyword>
<dbReference type="Gene3D" id="3.60.40.10">
    <property type="entry name" value="PPM-type phosphatase domain"/>
    <property type="match status" value="1"/>
</dbReference>
<dbReference type="PANTHER" id="PTHR43156:SF2">
    <property type="entry name" value="STAGE II SPORULATION PROTEIN E"/>
    <property type="match status" value="1"/>
</dbReference>
<dbReference type="OrthoDB" id="4935951at2"/>
<dbReference type="PANTHER" id="PTHR43156">
    <property type="entry name" value="STAGE II SPORULATION PROTEIN E-RELATED"/>
    <property type="match status" value="1"/>
</dbReference>
<dbReference type="GO" id="GO:0016791">
    <property type="term" value="F:phosphatase activity"/>
    <property type="evidence" value="ECO:0007669"/>
    <property type="project" value="TreeGrafter"/>
</dbReference>
<dbReference type="SUPFAM" id="SSF81606">
    <property type="entry name" value="PP2C-like"/>
    <property type="match status" value="1"/>
</dbReference>
<proteinExistence type="predicted"/>
<dbReference type="InterPro" id="IPR052016">
    <property type="entry name" value="Bact_Sigma-Reg"/>
</dbReference>
<sequence length="409" mass="44936">MLGGLLRASHLVSLEEIPALAAEHAATGGFSQTMIYLSDLRQQSLLPLPGQYDEFGEPLKPIRIDTTLAGLAFRSEETIATSAVSPSESDTAPATPHTDGELQRLWVPLLDGTERIGLLGVTAPGVDEDVRQRAKWLASLVALIVVSKRATSDAYARLVRADRMSVSAEVLWNLMPTSTFANRKVVVSAALEPAYDVGGDAYDYSLDGDILYLAAFDAMGHDLSSGLTASIAMGTWRNHRRQGRDLLTTSEAIDERVGEQFGSSRFVTGILAELDLRTGWLTWVNCGHHPPLVLRRGRPVAVPESSPVPPMGLRTGIAAEPVRYQLEPGDRLVFYTDGVTEARSPGGELFGLERFTDFLVRHEADGLSTPETLRRLMMSILDHQDRRLQDDATVLLAEWRTQRHRQFLI</sequence>
<dbReference type="InterPro" id="IPR036457">
    <property type="entry name" value="PPM-type-like_dom_sf"/>
</dbReference>
<dbReference type="AlphaFoldDB" id="A0A399FVP9"/>
<evidence type="ECO:0000256" key="2">
    <source>
        <dbReference type="SAM" id="MobiDB-lite"/>
    </source>
</evidence>
<evidence type="ECO:0000313" key="4">
    <source>
        <dbReference type="Proteomes" id="UP000265719"/>
    </source>
</evidence>
<evidence type="ECO:0000256" key="1">
    <source>
        <dbReference type="ARBA" id="ARBA00022801"/>
    </source>
</evidence>
<dbReference type="SMART" id="SM00331">
    <property type="entry name" value="PP2C_SIG"/>
    <property type="match status" value="1"/>
</dbReference>
<gene>
    <name evidence="3" type="ORF">NI17_019970</name>
</gene>
<protein>
    <submittedName>
        <fullName evidence="3">Serine/threonine-protein phosphatase</fullName>
    </submittedName>
</protein>
<feature type="region of interest" description="Disordered" evidence="2">
    <location>
        <begin position="80"/>
        <end position="99"/>
    </location>
</feature>
<reference evidence="3" key="1">
    <citation type="submission" date="2020-10" db="EMBL/GenBank/DDBJ databases">
        <title>De novo genome project of the cellulose decomposer Thermobifida halotolerans type strain.</title>
        <authorList>
            <person name="Nagy I."/>
            <person name="Horvath B."/>
            <person name="Kukolya J."/>
            <person name="Nagy I."/>
            <person name="Orsini M."/>
        </authorList>
    </citation>
    <scope>NUCLEOTIDE SEQUENCE</scope>
    <source>
        <strain evidence="3">DSM 44931</strain>
    </source>
</reference>
<organism evidence="3 4">
    <name type="scientific">Thermobifida halotolerans</name>
    <dbReference type="NCBI Taxonomy" id="483545"/>
    <lineage>
        <taxon>Bacteria</taxon>
        <taxon>Bacillati</taxon>
        <taxon>Actinomycetota</taxon>
        <taxon>Actinomycetes</taxon>
        <taxon>Streptosporangiales</taxon>
        <taxon>Nocardiopsidaceae</taxon>
        <taxon>Thermobifida</taxon>
    </lineage>
</organism>
<name>A0A399FVP9_9ACTN</name>
<evidence type="ECO:0000313" key="3">
    <source>
        <dbReference type="EMBL" id="UOE22157.1"/>
    </source>
</evidence>
<accession>A0A399FVP9</accession>
<dbReference type="Pfam" id="PF07228">
    <property type="entry name" value="SpoIIE"/>
    <property type="match status" value="1"/>
</dbReference>
<dbReference type="Proteomes" id="UP000265719">
    <property type="component" value="Chromosome"/>
</dbReference>
<feature type="compositionally biased region" description="Polar residues" evidence="2">
    <location>
        <begin position="80"/>
        <end position="92"/>
    </location>
</feature>
<keyword evidence="1" id="KW-0378">Hydrolase</keyword>
<dbReference type="EMBL" id="CP063196">
    <property type="protein sequence ID" value="UOE22157.1"/>
    <property type="molecule type" value="Genomic_DNA"/>
</dbReference>
<dbReference type="InterPro" id="IPR001932">
    <property type="entry name" value="PPM-type_phosphatase-like_dom"/>
</dbReference>
<dbReference type="KEGG" id="thao:NI17_019970"/>